<evidence type="ECO:0000256" key="1">
    <source>
        <dbReference type="SAM" id="SignalP"/>
    </source>
</evidence>
<evidence type="ECO:0000313" key="3">
    <source>
        <dbReference type="Proteomes" id="UP001347796"/>
    </source>
</evidence>
<name>A0AAN8JES6_PATCE</name>
<keyword evidence="3" id="KW-1185">Reference proteome</keyword>
<keyword evidence="1" id="KW-0732">Signal</keyword>
<organism evidence="2 3">
    <name type="scientific">Patella caerulea</name>
    <name type="common">Rayed Mediterranean limpet</name>
    <dbReference type="NCBI Taxonomy" id="87958"/>
    <lineage>
        <taxon>Eukaryota</taxon>
        <taxon>Metazoa</taxon>
        <taxon>Spiralia</taxon>
        <taxon>Lophotrochozoa</taxon>
        <taxon>Mollusca</taxon>
        <taxon>Gastropoda</taxon>
        <taxon>Patellogastropoda</taxon>
        <taxon>Patelloidea</taxon>
        <taxon>Patellidae</taxon>
        <taxon>Patella</taxon>
    </lineage>
</organism>
<comment type="caution">
    <text evidence="2">The sequence shown here is derived from an EMBL/GenBank/DDBJ whole genome shotgun (WGS) entry which is preliminary data.</text>
</comment>
<evidence type="ECO:0000313" key="2">
    <source>
        <dbReference type="EMBL" id="KAK6176147.1"/>
    </source>
</evidence>
<dbReference type="AlphaFoldDB" id="A0AAN8JES6"/>
<protein>
    <recommendedName>
        <fullName evidence="4">Secreted protein</fullName>
    </recommendedName>
</protein>
<reference evidence="2 3" key="1">
    <citation type="submission" date="2024-01" db="EMBL/GenBank/DDBJ databases">
        <title>The genome of the rayed Mediterranean limpet Patella caerulea (Linnaeus, 1758).</title>
        <authorList>
            <person name="Anh-Thu Weber A."/>
            <person name="Halstead-Nussloch G."/>
        </authorList>
    </citation>
    <scope>NUCLEOTIDE SEQUENCE [LARGE SCALE GENOMIC DNA]</scope>
    <source>
        <strain evidence="2">AATW-2023a</strain>
        <tissue evidence="2">Whole specimen</tissue>
    </source>
</reference>
<dbReference type="Proteomes" id="UP001347796">
    <property type="component" value="Unassembled WGS sequence"/>
</dbReference>
<sequence length="79" mass="9062">MNLTIKFLMYICMWVYISYYGLVCNADEENRYDDDGDDDTQTIPTTTPCISIMLRAYCAFLAQQGLSSRLCVMLPNNDV</sequence>
<accession>A0AAN8JES6</accession>
<evidence type="ECO:0008006" key="4">
    <source>
        <dbReference type="Google" id="ProtNLM"/>
    </source>
</evidence>
<dbReference type="EMBL" id="JAZGQO010000010">
    <property type="protein sequence ID" value="KAK6176147.1"/>
    <property type="molecule type" value="Genomic_DNA"/>
</dbReference>
<proteinExistence type="predicted"/>
<feature type="chain" id="PRO_5042858350" description="Secreted protein" evidence="1">
    <location>
        <begin position="27"/>
        <end position="79"/>
    </location>
</feature>
<feature type="signal peptide" evidence="1">
    <location>
        <begin position="1"/>
        <end position="26"/>
    </location>
</feature>
<gene>
    <name evidence="2" type="ORF">SNE40_014486</name>
</gene>